<accession>A0A5D3D8P1</accession>
<dbReference type="Gene3D" id="3.30.70.270">
    <property type="match status" value="1"/>
</dbReference>
<proteinExistence type="predicted"/>
<dbReference type="InterPro" id="IPR043128">
    <property type="entry name" value="Rev_trsase/Diguanyl_cyclase"/>
</dbReference>
<dbReference type="Gene3D" id="3.10.10.10">
    <property type="entry name" value="HIV Type 1 Reverse Transcriptase, subunit A, domain 1"/>
    <property type="match status" value="1"/>
</dbReference>
<reference evidence="3 4" key="1">
    <citation type="submission" date="2019-08" db="EMBL/GenBank/DDBJ databases">
        <title>Draft genome sequences of two oriental melons (Cucumis melo L. var makuwa).</title>
        <authorList>
            <person name="Kwon S.-Y."/>
        </authorList>
    </citation>
    <scope>NUCLEOTIDE SEQUENCE [LARGE SCALE GENOMIC DNA]</scope>
    <source>
        <strain evidence="4">cv. Chang Bougi</strain>
        <tissue evidence="3">Leaf</tissue>
    </source>
</reference>
<protein>
    <submittedName>
        <fullName evidence="3">Polyprotein</fullName>
    </submittedName>
</protein>
<dbReference type="EMBL" id="SSTD01006490">
    <property type="protein sequence ID" value="TYK19830.1"/>
    <property type="molecule type" value="Genomic_DNA"/>
</dbReference>
<name>A0A5D3D8P1_CUCMM</name>
<dbReference type="PANTHER" id="PTHR24559:SF450">
    <property type="entry name" value="RNA-DIRECTED DNA POLYMERASE HOMOLOG"/>
    <property type="match status" value="1"/>
</dbReference>
<dbReference type="InterPro" id="IPR053134">
    <property type="entry name" value="RNA-dir_DNA_polymerase"/>
</dbReference>
<organism evidence="3 4">
    <name type="scientific">Cucumis melo var. makuwa</name>
    <name type="common">Oriental melon</name>
    <dbReference type="NCBI Taxonomy" id="1194695"/>
    <lineage>
        <taxon>Eukaryota</taxon>
        <taxon>Viridiplantae</taxon>
        <taxon>Streptophyta</taxon>
        <taxon>Embryophyta</taxon>
        <taxon>Tracheophyta</taxon>
        <taxon>Spermatophyta</taxon>
        <taxon>Magnoliopsida</taxon>
        <taxon>eudicotyledons</taxon>
        <taxon>Gunneridae</taxon>
        <taxon>Pentapetalae</taxon>
        <taxon>rosids</taxon>
        <taxon>fabids</taxon>
        <taxon>Cucurbitales</taxon>
        <taxon>Cucurbitaceae</taxon>
        <taxon>Benincaseae</taxon>
        <taxon>Cucumis</taxon>
    </lineage>
</organism>
<evidence type="ECO:0000256" key="2">
    <source>
        <dbReference type="SAM" id="MobiDB-lite"/>
    </source>
</evidence>
<feature type="coiled-coil region" evidence="1">
    <location>
        <begin position="254"/>
        <end position="281"/>
    </location>
</feature>
<dbReference type="PANTHER" id="PTHR24559">
    <property type="entry name" value="TRANSPOSON TY3-I GAG-POL POLYPROTEIN"/>
    <property type="match status" value="1"/>
</dbReference>
<dbReference type="InterPro" id="IPR043502">
    <property type="entry name" value="DNA/RNA_pol_sf"/>
</dbReference>
<gene>
    <name evidence="3" type="ORF">E5676_scaffold811G00340</name>
</gene>
<dbReference type="AlphaFoldDB" id="A0A5D3D8P1"/>
<sequence length="433" mass="49717">MGEETRQSLLYAIRSEEDTSSQTESFSDEDGINILNDGGSSNEEAFYSPSDSNSDEETISCKEKCAGRYSSHINVITKDQETLFDLIEQLPDENSKRTCLFKLRRSVEEWNSQKTEQSSIIYSYQDILNQIKGEVKRSIQVEDLHSEVKVLKREVADNKQSLTLLKQVFQAFQEGQSSNEVPGTSSTNPERQFTGKAHIIVKVKDFQFETLTLIDSGAYQNVIQEGLVPSRYFEKTKESLSGANGNPLNIQFKLPKFINRIARKEKQIEFLQDEVKTCKVASQINKPTIQLKIQSFQTRLEKEVGSNLSNAFWDWKKHMVTLPYVDEFEEAQIPTKARSIQMNRDLVKICTYEIADLLKKGLISPSKNLWSCSVCYVNNQAEKERGIPKLVINYKPLNKVLKWIRYPIPNRQDLLKRINLAKVFSKFDMKSGF</sequence>
<feature type="region of interest" description="Disordered" evidence="2">
    <location>
        <begin position="13"/>
        <end position="57"/>
    </location>
</feature>
<dbReference type="Proteomes" id="UP000321947">
    <property type="component" value="Unassembled WGS sequence"/>
</dbReference>
<keyword evidence="1" id="KW-0175">Coiled coil</keyword>
<evidence type="ECO:0000313" key="4">
    <source>
        <dbReference type="Proteomes" id="UP000321947"/>
    </source>
</evidence>
<comment type="caution">
    <text evidence="3">The sequence shown here is derived from an EMBL/GenBank/DDBJ whole genome shotgun (WGS) entry which is preliminary data.</text>
</comment>
<evidence type="ECO:0000256" key="1">
    <source>
        <dbReference type="SAM" id="Coils"/>
    </source>
</evidence>
<dbReference type="SUPFAM" id="SSF56672">
    <property type="entry name" value="DNA/RNA polymerases"/>
    <property type="match status" value="1"/>
</dbReference>
<evidence type="ECO:0000313" key="3">
    <source>
        <dbReference type="EMBL" id="TYK19830.1"/>
    </source>
</evidence>